<evidence type="ECO:0000256" key="4">
    <source>
        <dbReference type="ARBA" id="ARBA00022840"/>
    </source>
</evidence>
<dbReference type="Pfam" id="PF00580">
    <property type="entry name" value="UvrD-helicase"/>
    <property type="match status" value="1"/>
</dbReference>
<accession>A0A1G9FX46</accession>
<dbReference type="AlphaFoldDB" id="A0A1G9FX46"/>
<dbReference type="Gene3D" id="3.40.50.300">
    <property type="entry name" value="P-loop containing nucleotide triphosphate hydrolases"/>
    <property type="match status" value="2"/>
</dbReference>
<reference evidence="7 8" key="1">
    <citation type="submission" date="2016-10" db="EMBL/GenBank/DDBJ databases">
        <authorList>
            <person name="de Groot N.N."/>
        </authorList>
    </citation>
    <scope>NUCLEOTIDE SEQUENCE [LARGE SCALE GENOMIC DNA]</scope>
    <source>
        <strain evidence="7 8">CGMCC 1.10239</strain>
    </source>
</reference>
<dbReference type="EMBL" id="FNGM01000001">
    <property type="protein sequence ID" value="SDK92928.1"/>
    <property type="molecule type" value="Genomic_DNA"/>
</dbReference>
<evidence type="ECO:0000313" key="7">
    <source>
        <dbReference type="EMBL" id="SDK92928.1"/>
    </source>
</evidence>
<dbReference type="PANTHER" id="PTHR11070">
    <property type="entry name" value="UVRD / RECB / PCRA DNA HELICASE FAMILY MEMBER"/>
    <property type="match status" value="1"/>
</dbReference>
<dbReference type="RefSeq" id="WP_208810640.1">
    <property type="nucleotide sequence ID" value="NZ_CP048429.1"/>
</dbReference>
<dbReference type="PANTHER" id="PTHR11070:SF17">
    <property type="entry name" value="DNA HELICASE IV"/>
    <property type="match status" value="1"/>
</dbReference>
<dbReference type="GO" id="GO:0003677">
    <property type="term" value="F:DNA binding"/>
    <property type="evidence" value="ECO:0007669"/>
    <property type="project" value="InterPro"/>
</dbReference>
<dbReference type="GO" id="GO:0016787">
    <property type="term" value="F:hydrolase activity"/>
    <property type="evidence" value="ECO:0007669"/>
    <property type="project" value="UniProtKB-UniRule"/>
</dbReference>
<evidence type="ECO:0000313" key="8">
    <source>
        <dbReference type="Proteomes" id="UP000182783"/>
    </source>
</evidence>
<dbReference type="InterPro" id="IPR014016">
    <property type="entry name" value="UvrD-like_ATP-bd"/>
</dbReference>
<evidence type="ECO:0000256" key="1">
    <source>
        <dbReference type="ARBA" id="ARBA00022741"/>
    </source>
</evidence>
<keyword evidence="3 5" id="KW-0347">Helicase</keyword>
<dbReference type="SUPFAM" id="SSF52540">
    <property type="entry name" value="P-loop containing nucleoside triphosphate hydrolases"/>
    <property type="match status" value="1"/>
</dbReference>
<evidence type="ECO:0000259" key="6">
    <source>
        <dbReference type="PROSITE" id="PS51198"/>
    </source>
</evidence>
<dbReference type="PROSITE" id="PS51198">
    <property type="entry name" value="UVRD_HELICASE_ATP_BIND"/>
    <property type="match status" value="1"/>
</dbReference>
<dbReference type="GO" id="GO:0005829">
    <property type="term" value="C:cytosol"/>
    <property type="evidence" value="ECO:0007669"/>
    <property type="project" value="TreeGrafter"/>
</dbReference>
<dbReference type="GO" id="GO:0000725">
    <property type="term" value="P:recombinational repair"/>
    <property type="evidence" value="ECO:0007669"/>
    <property type="project" value="TreeGrafter"/>
</dbReference>
<keyword evidence="1 5" id="KW-0547">Nucleotide-binding</keyword>
<gene>
    <name evidence="7" type="ORF">SAMN05216191_101127</name>
</gene>
<dbReference type="GO" id="GO:0005524">
    <property type="term" value="F:ATP binding"/>
    <property type="evidence" value="ECO:0007669"/>
    <property type="project" value="UniProtKB-UniRule"/>
</dbReference>
<keyword evidence="2 5" id="KW-0378">Hydrolase</keyword>
<protein>
    <submittedName>
        <fullName evidence="7">DNA helicase-2 / ATP-dependent DNA helicase PcrA</fullName>
    </submittedName>
</protein>
<dbReference type="GO" id="GO:0043138">
    <property type="term" value="F:3'-5' DNA helicase activity"/>
    <property type="evidence" value="ECO:0007669"/>
    <property type="project" value="TreeGrafter"/>
</dbReference>
<dbReference type="InterPro" id="IPR027785">
    <property type="entry name" value="UvrD-like_helicase_C"/>
</dbReference>
<evidence type="ECO:0000256" key="3">
    <source>
        <dbReference type="ARBA" id="ARBA00022806"/>
    </source>
</evidence>
<dbReference type="Proteomes" id="UP000182783">
    <property type="component" value="Unassembled WGS sequence"/>
</dbReference>
<evidence type="ECO:0000256" key="2">
    <source>
        <dbReference type="ARBA" id="ARBA00022801"/>
    </source>
</evidence>
<keyword evidence="4 5" id="KW-0067">ATP-binding</keyword>
<sequence length="684" mass="77074">MIVNRSETDEKLYLQEIVARLQNALQAVDRRISSAGEEILAAKKYLWANSAQIDPAERAANRVEISLSIDHGEQAVVKRDRLRKLLHTPYFGRIDFLADHHSEALACYIGVHSFAGDDSQENVIYDWRSPIASMFYDFNTGRANYASPSGEVTGEITLKRQYSIRNSEMEYMIESSLNINDDVLQKELSQTSDEKMKNIVATIQKEQNVIIRNESAHELIIQGVAGSGKTSVALHRVAYLLYRYKETLTSQNILIISPNKVFSDYISNVLPELGEEKIRELSFDELAATELAGICGFQTFNQQVAELAGSVDDSAIERIGYKADMDFVQALESYIMHISEAYFVPADISVGQVRIPAEEVQSAYQSARSLLVRQRLEKTASILSARTRDENGRSLPSATANKIKTAVQKMFKSLNMLTLYKDFYEHTGRPELFKPKKAKLLEFCDVFPLVYLKLRMEGTTGFDTVKHLLVDEMQDYTAIQYRVLSLLFKCKKTILGDSSQSVNPYSSSSISVIKQVFPGADTVELLKSYRSTLEIIHFAQRINHNSRIVPVERHGEPPVIIGADTPEGELSHINRLITRFRKSGHHSLGVVCKTQEQAQSLYEAVKGTHKDIVLLDFSSDRFHEGIMITSAHMAKGLEFDQVIIPFCDAVNYRTELDRSMLYIACTRAMHVLALTFCGEASGWL</sequence>
<dbReference type="InterPro" id="IPR000212">
    <property type="entry name" value="DNA_helicase_UvrD/REP"/>
</dbReference>
<dbReference type="Pfam" id="PF13538">
    <property type="entry name" value="UvrD_C_2"/>
    <property type="match status" value="1"/>
</dbReference>
<dbReference type="InterPro" id="IPR027417">
    <property type="entry name" value="P-loop_NTPase"/>
</dbReference>
<feature type="domain" description="UvrD-like helicase ATP-binding" evidence="6">
    <location>
        <begin position="202"/>
        <end position="532"/>
    </location>
</feature>
<organism evidence="7 8">
    <name type="scientific">Paenibacillus jilunlii</name>
    <dbReference type="NCBI Taxonomy" id="682956"/>
    <lineage>
        <taxon>Bacteria</taxon>
        <taxon>Bacillati</taxon>
        <taxon>Bacillota</taxon>
        <taxon>Bacilli</taxon>
        <taxon>Bacillales</taxon>
        <taxon>Paenibacillaceae</taxon>
        <taxon>Paenibacillus</taxon>
    </lineage>
</organism>
<proteinExistence type="predicted"/>
<evidence type="ECO:0000256" key="5">
    <source>
        <dbReference type="PROSITE-ProRule" id="PRU00560"/>
    </source>
</evidence>
<name>A0A1G9FX46_9BACL</name>
<feature type="binding site" evidence="5">
    <location>
        <begin position="223"/>
        <end position="230"/>
    </location>
    <ligand>
        <name>ATP</name>
        <dbReference type="ChEBI" id="CHEBI:30616"/>
    </ligand>
</feature>